<dbReference type="PANTHER" id="PTHR11188">
    <property type="entry name" value="ARRESTIN DOMAIN CONTAINING PROTEIN"/>
    <property type="match status" value="1"/>
</dbReference>
<dbReference type="Pfam" id="PF00339">
    <property type="entry name" value="Arrestin_N"/>
    <property type="match status" value="1"/>
</dbReference>
<evidence type="ECO:0000313" key="5">
    <source>
        <dbReference type="Proteomes" id="UP000007129"/>
    </source>
</evidence>
<comment type="caution">
    <text evidence="4">The sequence shown here is derived from an EMBL/GenBank/DDBJ whole genome shotgun (WGS) entry which is preliminary data.</text>
</comment>
<dbReference type="InParanoid" id="K2RRQ1"/>
<sequence length="428" mass="46844">MVPYNPDKSLRIRLDSKEVVFRRIHRDGQKQVLQGDITFYTQSPTTIKSVKVILQGVRKVSWLTDTLQPQYVHQKETILLQEQKLHVYVKNAAQASRAEPGLYTWPFAFTLSGELPESVNWLPADTYICYTLTAEVATGMFSKAITTTENLRLIKSPSYWVDDLYFAPEVTEHSTQRARSKTADAIHLVSFLSNQIRDLTFPSLSLLVSLPQPHLPLTAGALPIAFAMTAAPSRPPRIPAITCTLIQTIQLVVTKASLPYRTTKHERHIASTTLRRCDVDALLRQHGPPQPQADGDATTSFEAALPLPLPPYGLAQSVDEEAVKVRYRVRVAAEVGPGAEDSEAGGVCEKVVHLFPKLFAPFRAPGAGVEGVGAREGGGRESDDGRGACSCGSSTVSLPLYGEHVFDALYSGDLGLAEEDMMEFSDAG</sequence>
<dbReference type="EMBL" id="AHHD01000249">
    <property type="protein sequence ID" value="EKG17388.1"/>
    <property type="molecule type" value="Genomic_DNA"/>
</dbReference>
<dbReference type="GO" id="GO:0005886">
    <property type="term" value="C:plasma membrane"/>
    <property type="evidence" value="ECO:0007669"/>
    <property type="project" value="TreeGrafter"/>
</dbReference>
<protein>
    <submittedName>
        <fullName evidence="4">Arrestin-like protein</fullName>
    </submittedName>
</protein>
<evidence type="ECO:0000256" key="1">
    <source>
        <dbReference type="ARBA" id="ARBA00005298"/>
    </source>
</evidence>
<dbReference type="GO" id="GO:0070086">
    <property type="term" value="P:ubiquitin-dependent endocytosis"/>
    <property type="evidence" value="ECO:0007669"/>
    <property type="project" value="TreeGrafter"/>
</dbReference>
<feature type="domain" description="Arrestin-like N-terminal" evidence="3">
    <location>
        <begin position="28"/>
        <end position="137"/>
    </location>
</feature>
<accession>K2RRQ1</accession>
<comment type="similarity">
    <text evidence="1">Belongs to the arrestin family.</text>
</comment>
<dbReference type="Proteomes" id="UP000007129">
    <property type="component" value="Unassembled WGS sequence"/>
</dbReference>
<organism evidence="4 5">
    <name type="scientific">Macrophomina phaseolina (strain MS6)</name>
    <name type="common">Charcoal rot fungus</name>
    <dbReference type="NCBI Taxonomy" id="1126212"/>
    <lineage>
        <taxon>Eukaryota</taxon>
        <taxon>Fungi</taxon>
        <taxon>Dikarya</taxon>
        <taxon>Ascomycota</taxon>
        <taxon>Pezizomycotina</taxon>
        <taxon>Dothideomycetes</taxon>
        <taxon>Dothideomycetes incertae sedis</taxon>
        <taxon>Botryosphaeriales</taxon>
        <taxon>Botryosphaeriaceae</taxon>
        <taxon>Macrophomina</taxon>
    </lineage>
</organism>
<dbReference type="GO" id="GO:0030674">
    <property type="term" value="F:protein-macromolecule adaptor activity"/>
    <property type="evidence" value="ECO:0007669"/>
    <property type="project" value="TreeGrafter"/>
</dbReference>
<dbReference type="AlphaFoldDB" id="K2RRQ1"/>
<dbReference type="InterPro" id="IPR050357">
    <property type="entry name" value="Arrestin_domain-protein"/>
</dbReference>
<dbReference type="GO" id="GO:0031625">
    <property type="term" value="F:ubiquitin protein ligase binding"/>
    <property type="evidence" value="ECO:0007669"/>
    <property type="project" value="TreeGrafter"/>
</dbReference>
<reference evidence="4 5" key="1">
    <citation type="journal article" date="2012" name="BMC Genomics">
        <title>Tools to kill: Genome of one of the most destructive plant pathogenic fungi Macrophomina phaseolina.</title>
        <authorList>
            <person name="Islam M.S."/>
            <person name="Haque M.S."/>
            <person name="Islam M.M."/>
            <person name="Emdad E.M."/>
            <person name="Halim A."/>
            <person name="Hossen Q.M.M."/>
            <person name="Hossain M.Z."/>
            <person name="Ahmed B."/>
            <person name="Rahim S."/>
            <person name="Rahman M.S."/>
            <person name="Alam M.M."/>
            <person name="Hou S."/>
            <person name="Wan X."/>
            <person name="Saito J.A."/>
            <person name="Alam M."/>
        </authorList>
    </citation>
    <scope>NUCLEOTIDE SEQUENCE [LARGE SCALE GENOMIC DNA]</scope>
    <source>
        <strain evidence="4 5">MS6</strain>
    </source>
</reference>
<dbReference type="Gene3D" id="2.60.40.640">
    <property type="match status" value="1"/>
</dbReference>
<dbReference type="STRING" id="1126212.K2RRQ1"/>
<evidence type="ECO:0000313" key="4">
    <source>
        <dbReference type="EMBL" id="EKG17388.1"/>
    </source>
</evidence>
<dbReference type="PANTHER" id="PTHR11188:SF17">
    <property type="entry name" value="FI21816P1"/>
    <property type="match status" value="1"/>
</dbReference>
<evidence type="ECO:0000256" key="2">
    <source>
        <dbReference type="ARBA" id="ARBA00038766"/>
    </source>
</evidence>
<name>K2RRQ1_MACPH</name>
<gene>
    <name evidence="4" type="ORF">MPH_05456</name>
</gene>
<proteinExistence type="inferred from homology"/>
<dbReference type="HOGENOM" id="CLU_641039_0_0_1"/>
<evidence type="ECO:0000259" key="3">
    <source>
        <dbReference type="Pfam" id="PF00339"/>
    </source>
</evidence>
<dbReference type="VEuPathDB" id="FungiDB:MPH_05456"/>
<dbReference type="InterPro" id="IPR011021">
    <property type="entry name" value="Arrestin-like_N"/>
</dbReference>
<dbReference type="InterPro" id="IPR014752">
    <property type="entry name" value="Arrestin-like_C"/>
</dbReference>
<dbReference type="OrthoDB" id="2333384at2759"/>
<comment type="subunit">
    <text evidence="2">Interacts with hulA.</text>
</comment>
<dbReference type="GO" id="GO:0005829">
    <property type="term" value="C:cytosol"/>
    <property type="evidence" value="ECO:0007669"/>
    <property type="project" value="TreeGrafter"/>
</dbReference>